<evidence type="ECO:0008006" key="4">
    <source>
        <dbReference type="Google" id="ProtNLM"/>
    </source>
</evidence>
<dbReference type="Proteomes" id="UP001151760">
    <property type="component" value="Unassembled WGS sequence"/>
</dbReference>
<keyword evidence="1" id="KW-0472">Membrane</keyword>
<reference evidence="2" key="2">
    <citation type="submission" date="2022-01" db="EMBL/GenBank/DDBJ databases">
        <authorList>
            <person name="Yamashiro T."/>
            <person name="Shiraishi A."/>
            <person name="Satake H."/>
            <person name="Nakayama K."/>
        </authorList>
    </citation>
    <scope>NUCLEOTIDE SEQUENCE</scope>
</reference>
<name>A0ABQ4XSQ0_9ASTR</name>
<evidence type="ECO:0000313" key="3">
    <source>
        <dbReference type="Proteomes" id="UP001151760"/>
    </source>
</evidence>
<keyword evidence="1" id="KW-1133">Transmembrane helix</keyword>
<keyword evidence="3" id="KW-1185">Reference proteome</keyword>
<dbReference type="EMBL" id="BQNB010009789">
    <property type="protein sequence ID" value="GJS68419.1"/>
    <property type="molecule type" value="Genomic_DNA"/>
</dbReference>
<feature type="transmembrane region" description="Helical" evidence="1">
    <location>
        <begin position="77"/>
        <end position="94"/>
    </location>
</feature>
<protein>
    <recommendedName>
        <fullName evidence="4">Transmembrane protein</fullName>
    </recommendedName>
</protein>
<keyword evidence="1" id="KW-0812">Transmembrane</keyword>
<organism evidence="2 3">
    <name type="scientific">Tanacetum coccineum</name>
    <dbReference type="NCBI Taxonomy" id="301880"/>
    <lineage>
        <taxon>Eukaryota</taxon>
        <taxon>Viridiplantae</taxon>
        <taxon>Streptophyta</taxon>
        <taxon>Embryophyta</taxon>
        <taxon>Tracheophyta</taxon>
        <taxon>Spermatophyta</taxon>
        <taxon>Magnoliopsida</taxon>
        <taxon>eudicotyledons</taxon>
        <taxon>Gunneridae</taxon>
        <taxon>Pentapetalae</taxon>
        <taxon>asterids</taxon>
        <taxon>campanulids</taxon>
        <taxon>Asterales</taxon>
        <taxon>Asteraceae</taxon>
        <taxon>Asteroideae</taxon>
        <taxon>Anthemideae</taxon>
        <taxon>Anthemidinae</taxon>
        <taxon>Tanacetum</taxon>
    </lineage>
</organism>
<accession>A0ABQ4XSQ0</accession>
<proteinExistence type="predicted"/>
<reference evidence="2" key="1">
    <citation type="journal article" date="2022" name="Int. J. Mol. Sci.">
        <title>Draft Genome of Tanacetum Coccineum: Genomic Comparison of Closely Related Tanacetum-Family Plants.</title>
        <authorList>
            <person name="Yamashiro T."/>
            <person name="Shiraishi A."/>
            <person name="Nakayama K."/>
            <person name="Satake H."/>
        </authorList>
    </citation>
    <scope>NUCLEOTIDE SEQUENCE</scope>
</reference>
<sequence>MQSPEVDSATQLDDLIIELLSFLGLLSCNQMWFLDADFSACVIVCSFAAMERCLWVCFSDRFVPAASPSKMMVLREVFSLLILVYFLLIVANAVRGKFLVVVFEGCVGVLGMLKGGGVTGGCDGGVGGGVGGGGLEERWGGVGFGGGGHGRCGMGVLDGIFNSWSRRGGVVWTFGCGCVWGVVGGRGGVQGGMVVMGVWRLWVWGRCEDEGRCVGWVGWYWKGYWMFGRRGRREGRVGGIVGDRILGMFWSGREMGRILLVVLKRWMWLCVGKKWLLDGISVRFGDDGLLWMIVRYT</sequence>
<gene>
    <name evidence="2" type="ORF">Tco_0682984</name>
</gene>
<evidence type="ECO:0000313" key="2">
    <source>
        <dbReference type="EMBL" id="GJS68419.1"/>
    </source>
</evidence>
<comment type="caution">
    <text evidence="2">The sequence shown here is derived from an EMBL/GenBank/DDBJ whole genome shotgun (WGS) entry which is preliminary data.</text>
</comment>
<evidence type="ECO:0000256" key="1">
    <source>
        <dbReference type="SAM" id="Phobius"/>
    </source>
</evidence>